<comment type="caution">
    <text evidence="4">The sequence shown here is derived from an EMBL/GenBank/DDBJ whole genome shotgun (WGS) entry which is preliminary data.</text>
</comment>
<evidence type="ECO:0000256" key="1">
    <source>
        <dbReference type="SAM" id="Coils"/>
    </source>
</evidence>
<evidence type="ECO:0000313" key="5">
    <source>
        <dbReference type="Proteomes" id="UP000023152"/>
    </source>
</evidence>
<feature type="region of interest" description="Disordered" evidence="2">
    <location>
        <begin position="269"/>
        <end position="297"/>
    </location>
</feature>
<dbReference type="SMART" id="SM00498">
    <property type="entry name" value="FH2"/>
    <property type="match status" value="1"/>
</dbReference>
<feature type="compositionally biased region" description="Basic and acidic residues" evidence="2">
    <location>
        <begin position="272"/>
        <end position="288"/>
    </location>
</feature>
<dbReference type="EMBL" id="ASPP01001815">
    <property type="protein sequence ID" value="ETO35247.1"/>
    <property type="molecule type" value="Genomic_DNA"/>
</dbReference>
<sequence length="568" mass="62404">MLDRGEESATDKAAKQGFLSAKHSNLSRASTTSNLVTTKGSDDAVYPSYQELKHLLNVREVDLQQVKKSKESQRIEQLETSKLELEKDLEKLQAQMVQLQKGGVVSTTAATNTQASAASAIANSLPQNNATATATTTSGGGDDAYAKYRKMLKMGMPKQSVINKMIQDKVDKSAIDTLESTGELPGGGAASGASTAAPSNPVAALIAGNANATASTTTATATATLTPEEEAKLAPYRKMQKINMPQQSIINKMIQDGIDKALIDKMFGGGKDASKGETKADAKKKEEPQLPPGLKPKKVIQPNVKMRNLHWTPLNPFDVDKTIWKDINDEAVKLDASDLESNFCWKEIERKTPEKTPTSSPEEAEKVTVLDSKRGYNVEIFLGRLKMDNWAIRDAMLKMDENVLQIDAINKLINFVPTPEEADLISQYEDTPNLAAPETYFKIIKSVDSNLKQRLELWSFKIQFSEEVKSEQEKIEAVNRGVQSLRKSTNFKKMLTYVLAVGNYMNGGTKNGAAFGFKLNSLTQLSRSRTVDNKQTLLQYLYVQLEQKDTKVLEFSNDLASLDDATTG</sequence>
<dbReference type="InterPro" id="IPR042201">
    <property type="entry name" value="FH2_Formin_sf"/>
</dbReference>
<dbReference type="PROSITE" id="PS51444">
    <property type="entry name" value="FH2"/>
    <property type="match status" value="1"/>
</dbReference>
<dbReference type="InterPro" id="IPR019309">
    <property type="entry name" value="WASHC3"/>
</dbReference>
<organism evidence="4 5">
    <name type="scientific">Reticulomyxa filosa</name>
    <dbReference type="NCBI Taxonomy" id="46433"/>
    <lineage>
        <taxon>Eukaryota</taxon>
        <taxon>Sar</taxon>
        <taxon>Rhizaria</taxon>
        <taxon>Retaria</taxon>
        <taxon>Foraminifera</taxon>
        <taxon>Monothalamids</taxon>
        <taxon>Reticulomyxidae</taxon>
        <taxon>Reticulomyxa</taxon>
    </lineage>
</organism>
<dbReference type="OMA" id="HFLNYFE"/>
<gene>
    <name evidence="4" type="ORF">RFI_01816</name>
</gene>
<dbReference type="InterPro" id="IPR015425">
    <property type="entry name" value="FH2_Formin"/>
</dbReference>
<keyword evidence="1" id="KW-0175">Coiled coil</keyword>
<feature type="domain" description="FH2" evidence="3">
    <location>
        <begin position="296"/>
        <end position="568"/>
    </location>
</feature>
<keyword evidence="5" id="KW-1185">Reference proteome</keyword>
<feature type="region of interest" description="Disordered" evidence="2">
    <location>
        <begin position="1"/>
        <end position="42"/>
    </location>
</feature>
<evidence type="ECO:0000259" key="3">
    <source>
        <dbReference type="PROSITE" id="PS51444"/>
    </source>
</evidence>
<feature type="compositionally biased region" description="Basic and acidic residues" evidence="2">
    <location>
        <begin position="1"/>
        <end position="14"/>
    </location>
</feature>
<name>X6PC50_RETFI</name>
<dbReference type="GO" id="GO:0071203">
    <property type="term" value="C:WASH complex"/>
    <property type="evidence" value="ECO:0007669"/>
    <property type="project" value="InterPro"/>
</dbReference>
<dbReference type="InterPro" id="IPR051425">
    <property type="entry name" value="Formin_Homology"/>
</dbReference>
<dbReference type="Gene3D" id="1.20.58.2220">
    <property type="entry name" value="Formin, FH2 domain"/>
    <property type="match status" value="1"/>
</dbReference>
<feature type="coiled-coil region" evidence="1">
    <location>
        <begin position="68"/>
        <end position="102"/>
    </location>
</feature>
<dbReference type="AlphaFoldDB" id="X6PC50"/>
<evidence type="ECO:0000256" key="2">
    <source>
        <dbReference type="SAM" id="MobiDB-lite"/>
    </source>
</evidence>
<reference evidence="4 5" key="1">
    <citation type="journal article" date="2013" name="Curr. Biol.">
        <title>The Genome of the Foraminiferan Reticulomyxa filosa.</title>
        <authorList>
            <person name="Glockner G."/>
            <person name="Hulsmann N."/>
            <person name="Schleicher M."/>
            <person name="Noegel A.A."/>
            <person name="Eichinger L."/>
            <person name="Gallinger C."/>
            <person name="Pawlowski J."/>
            <person name="Sierra R."/>
            <person name="Euteneuer U."/>
            <person name="Pillet L."/>
            <person name="Moustafa A."/>
            <person name="Platzer M."/>
            <person name="Groth M."/>
            <person name="Szafranski K."/>
            <person name="Schliwa M."/>
        </authorList>
    </citation>
    <scope>NUCLEOTIDE SEQUENCE [LARGE SCALE GENOMIC DNA]</scope>
</reference>
<evidence type="ECO:0000313" key="4">
    <source>
        <dbReference type="EMBL" id="ETO35247.1"/>
    </source>
</evidence>
<dbReference type="Pfam" id="PF02181">
    <property type="entry name" value="FH2"/>
    <property type="match status" value="1"/>
</dbReference>
<dbReference type="PANTHER" id="PTHR45725">
    <property type="entry name" value="FORMIN HOMOLOGY 2 FAMILY MEMBER"/>
    <property type="match status" value="1"/>
</dbReference>
<dbReference type="SUPFAM" id="SSF101447">
    <property type="entry name" value="Formin homology 2 domain (FH2 domain)"/>
    <property type="match status" value="1"/>
</dbReference>
<dbReference type="PANTHER" id="PTHR45725:SF1">
    <property type="entry name" value="DISHEVELLED ASSOCIATED ACTIVATOR OF MORPHOGENESIS, ISOFORM D"/>
    <property type="match status" value="1"/>
</dbReference>
<feature type="compositionally biased region" description="Polar residues" evidence="2">
    <location>
        <begin position="22"/>
        <end position="39"/>
    </location>
</feature>
<protein>
    <recommendedName>
        <fullName evidence="3">FH2 domain-containing protein</fullName>
    </recommendedName>
</protein>
<proteinExistence type="predicted"/>
<dbReference type="Proteomes" id="UP000023152">
    <property type="component" value="Unassembled WGS sequence"/>
</dbReference>
<dbReference type="OrthoDB" id="1104827at2759"/>
<dbReference type="Pfam" id="PF10152">
    <property type="entry name" value="CCDC53"/>
    <property type="match status" value="2"/>
</dbReference>
<accession>X6PC50</accession>